<evidence type="ECO:0000313" key="10">
    <source>
        <dbReference type="Proteomes" id="UP000199356"/>
    </source>
</evidence>
<evidence type="ECO:0000256" key="5">
    <source>
        <dbReference type="ARBA" id="ARBA00024934"/>
    </source>
</evidence>
<dbReference type="STRING" id="441119.SAMN04488047_11016"/>
<keyword evidence="4 6" id="KW-0975">Bacterial flagellum</keyword>
<evidence type="ECO:0000256" key="3">
    <source>
        <dbReference type="ARBA" id="ARBA00014376"/>
    </source>
</evidence>
<comment type="function">
    <text evidence="5 6">Structural component of flagellum, the bacterial motility apparatus. Part of the rod structure of flagellar basal body.</text>
</comment>
<accession>A0A1I5S2Y1</accession>
<dbReference type="PIRSF" id="PIRSF002889">
    <property type="entry name" value="Rod_FlgB"/>
    <property type="match status" value="1"/>
</dbReference>
<evidence type="ECO:0000256" key="4">
    <source>
        <dbReference type="ARBA" id="ARBA00023143"/>
    </source>
</evidence>
<dbReference type="AlphaFoldDB" id="A0A1I5S2Y1"/>
<evidence type="ECO:0000256" key="7">
    <source>
        <dbReference type="SAM" id="MobiDB-lite"/>
    </source>
</evidence>
<dbReference type="Proteomes" id="UP000199356">
    <property type="component" value="Unassembled WGS sequence"/>
</dbReference>
<dbReference type="OrthoDB" id="9788334at2"/>
<evidence type="ECO:0000256" key="1">
    <source>
        <dbReference type="ARBA" id="ARBA00004117"/>
    </source>
</evidence>
<dbReference type="GO" id="GO:0030694">
    <property type="term" value="C:bacterial-type flagellum basal body, rod"/>
    <property type="evidence" value="ECO:0007669"/>
    <property type="project" value="InterPro"/>
</dbReference>
<keyword evidence="10" id="KW-1185">Reference proteome</keyword>
<protein>
    <recommendedName>
        <fullName evidence="3 6">Flagellar basal body rod protein FlgB</fullName>
    </recommendedName>
</protein>
<sequence>MKLDTMSFFRMASDRMSWLSERQKVISQNVANADTPGYKARDVGSFQEMVEGSRAGTGLARTHEAHRAGSLDGTGVRVDEDRTAWEQSPDGNTVVLEQQTIRANEVAENYRLAAQLYRKGYELLSLAASSNR</sequence>
<proteinExistence type="inferred from homology"/>
<name>A0A1I5S2Y1_9RHOB</name>
<comment type="subunit">
    <text evidence="6">The basal body constitutes a major portion of the flagellar organelle and consists of a number of rings mounted on a central rod.</text>
</comment>
<feature type="region of interest" description="Disordered" evidence="7">
    <location>
        <begin position="55"/>
        <end position="74"/>
    </location>
</feature>
<dbReference type="RefSeq" id="WP_093422541.1">
    <property type="nucleotide sequence ID" value="NZ_FOXA01000010.1"/>
</dbReference>
<dbReference type="GO" id="GO:0071973">
    <property type="term" value="P:bacterial-type flagellum-dependent cell motility"/>
    <property type="evidence" value="ECO:0007669"/>
    <property type="project" value="InterPro"/>
</dbReference>
<comment type="similarity">
    <text evidence="2 6">Belongs to the flagella basal body rod proteins family.</text>
</comment>
<dbReference type="InterPro" id="IPR006300">
    <property type="entry name" value="FlgB"/>
</dbReference>
<dbReference type="InterPro" id="IPR001444">
    <property type="entry name" value="Flag_bb_rod_N"/>
</dbReference>
<evidence type="ECO:0000313" key="9">
    <source>
        <dbReference type="EMBL" id="SFP65103.1"/>
    </source>
</evidence>
<evidence type="ECO:0000259" key="8">
    <source>
        <dbReference type="Pfam" id="PF00460"/>
    </source>
</evidence>
<evidence type="ECO:0000256" key="6">
    <source>
        <dbReference type="PIRNR" id="PIRNR002889"/>
    </source>
</evidence>
<reference evidence="9 10" key="1">
    <citation type="submission" date="2016-10" db="EMBL/GenBank/DDBJ databases">
        <authorList>
            <person name="de Groot N.N."/>
        </authorList>
    </citation>
    <scope>NUCLEOTIDE SEQUENCE [LARGE SCALE GENOMIC DNA]</scope>
    <source>
        <strain evidence="9 10">DSM 19547</strain>
    </source>
</reference>
<dbReference type="EMBL" id="FOXA01000010">
    <property type="protein sequence ID" value="SFP65103.1"/>
    <property type="molecule type" value="Genomic_DNA"/>
</dbReference>
<keyword evidence="9" id="KW-0969">Cilium</keyword>
<keyword evidence="9" id="KW-0282">Flagellum</keyword>
<evidence type="ECO:0000256" key="2">
    <source>
        <dbReference type="ARBA" id="ARBA00009677"/>
    </source>
</evidence>
<feature type="domain" description="Flagellar basal body rod protein N-terminal" evidence="8">
    <location>
        <begin position="10"/>
        <end position="39"/>
    </location>
</feature>
<dbReference type="Pfam" id="PF00460">
    <property type="entry name" value="Flg_bb_rod"/>
    <property type="match status" value="1"/>
</dbReference>
<organism evidence="9 10">
    <name type="scientific">Tranquillimonas alkanivorans</name>
    <dbReference type="NCBI Taxonomy" id="441119"/>
    <lineage>
        <taxon>Bacteria</taxon>
        <taxon>Pseudomonadati</taxon>
        <taxon>Pseudomonadota</taxon>
        <taxon>Alphaproteobacteria</taxon>
        <taxon>Rhodobacterales</taxon>
        <taxon>Roseobacteraceae</taxon>
        <taxon>Tranquillimonas</taxon>
    </lineage>
</organism>
<comment type="subcellular location">
    <subcellularLocation>
        <location evidence="1 6">Bacterial flagellum basal body</location>
    </subcellularLocation>
</comment>
<keyword evidence="9" id="KW-0966">Cell projection</keyword>
<gene>
    <name evidence="9" type="ORF">SAMN04488047_11016</name>
</gene>